<accession>A0A9P1N625</accession>
<feature type="region of interest" description="Disordered" evidence="1">
    <location>
        <begin position="587"/>
        <end position="648"/>
    </location>
</feature>
<dbReference type="OrthoDB" id="5877289at2759"/>
<name>A0A9P1N625_9PELO</name>
<feature type="compositionally biased region" description="Polar residues" evidence="1">
    <location>
        <begin position="625"/>
        <end position="638"/>
    </location>
</feature>
<dbReference type="EMBL" id="CANHGI010000005">
    <property type="protein sequence ID" value="CAI5452453.1"/>
    <property type="molecule type" value="Genomic_DNA"/>
</dbReference>
<feature type="region of interest" description="Disordered" evidence="1">
    <location>
        <begin position="282"/>
        <end position="307"/>
    </location>
</feature>
<dbReference type="PANTHER" id="PTHR38627:SF2">
    <property type="entry name" value="DOUBLE-STRAND TELOMERIC DNA-BINDING PROTEINS 1-RELATED"/>
    <property type="match status" value="1"/>
</dbReference>
<evidence type="ECO:0000256" key="1">
    <source>
        <dbReference type="SAM" id="MobiDB-lite"/>
    </source>
</evidence>
<dbReference type="AlphaFoldDB" id="A0A9P1N625"/>
<reference evidence="2" key="1">
    <citation type="submission" date="2022-11" db="EMBL/GenBank/DDBJ databases">
        <authorList>
            <person name="Kikuchi T."/>
        </authorList>
    </citation>
    <scope>NUCLEOTIDE SEQUENCE</scope>
    <source>
        <strain evidence="2">PS1010</strain>
    </source>
</reference>
<feature type="region of interest" description="Disordered" evidence="1">
    <location>
        <begin position="128"/>
        <end position="165"/>
    </location>
</feature>
<gene>
    <name evidence="2" type="ORF">CAMP_LOCUS15090</name>
</gene>
<evidence type="ECO:0000313" key="2">
    <source>
        <dbReference type="EMBL" id="CAI5452453.1"/>
    </source>
</evidence>
<organism evidence="2 3">
    <name type="scientific">Caenorhabditis angaria</name>
    <dbReference type="NCBI Taxonomy" id="860376"/>
    <lineage>
        <taxon>Eukaryota</taxon>
        <taxon>Metazoa</taxon>
        <taxon>Ecdysozoa</taxon>
        <taxon>Nematoda</taxon>
        <taxon>Chromadorea</taxon>
        <taxon>Rhabditida</taxon>
        <taxon>Rhabditina</taxon>
        <taxon>Rhabditomorpha</taxon>
        <taxon>Rhabditoidea</taxon>
        <taxon>Rhabditidae</taxon>
        <taxon>Peloderinae</taxon>
        <taxon>Caenorhabditis</taxon>
    </lineage>
</organism>
<feature type="compositionally biased region" description="Basic and acidic residues" evidence="1">
    <location>
        <begin position="520"/>
        <end position="532"/>
    </location>
</feature>
<dbReference type="PANTHER" id="PTHR38627">
    <property type="entry name" value="GA BINDING AND ACTIVATING AND SPK (SPK) DOMAIN CONTAINING-RELATED"/>
    <property type="match status" value="1"/>
</dbReference>
<dbReference type="Proteomes" id="UP001152747">
    <property type="component" value="Unassembled WGS sequence"/>
</dbReference>
<comment type="caution">
    <text evidence="2">The sequence shown here is derived from an EMBL/GenBank/DDBJ whole genome shotgun (WGS) entry which is preliminary data.</text>
</comment>
<protein>
    <recommendedName>
        <fullName evidence="4">SPK domain-containing protein</fullName>
    </recommendedName>
</protein>
<sequence length="796" mass="93006">MRIADEISNEEDEIWDFVYKKIVQEQEFSKICDKLWDEYIKQNGKSWSPEDIRKHYYGEMEKNLHNSFIDDHKILALFKVLKLNFDDNLSKFFVNRTSAKLKVRNGILIDYRLPNNIVAAVPVSIPPPRSVTPQRKTRSITPPSPQPVRQDTSKVTPKKQKETEKGIEITRKTEDAMWKFIEQNFGKVPNNEFTLLSFWVKFTEIEGLPPSSGYDIAKHFRILFKDIWSKDVDLEMKMGLMQDLKFEITDIVKKALMSVHNVKIDVDENGFIKKWNIMRTNQEEEGCSGNSNRNAIESRHQRKTRAQNVLDISDDEEDAQRVFLPRPRSSTPNEYSNRLRSVSPVFERKNIQKPQISIVKLEDVKVEKRVQFTEAIHLEMAKFLLSKLFDEDGELQDIQPKGIAIWREFQSTGKTNRTAVNLSSNYRKSFQKILYTLPLSRVHIFRLYRGLKIYIDEDTEKKMRKRFNAKLQLVEGFLHSWKFVENTPELPEKKRRKVENSDEPIEVEVRKNNENPVDSQRNEIDDNRKVEQVEGTNALEELIREVEMETQETTQHDEQAIEMEQYPEDEEEDVHPLQESSIDEGIYEERESEAEPEPVQEQEQEVADQQQESDASVETKPSLENLASTASLKSGTSEELNETLPIENKRELLCIEKPERLRRSKRTRNNSHLLNVTSPNEEDEIPKVAQIASSINEVTENVENLGELQEEQEDPNKKETTSEIPEELLKIAREVLVDDEKCGIPLTVQLHFKQEIDKILERCSFYSKGNQEKFMKIVNNVKPDFQKKIIHLSKSK</sequence>
<evidence type="ECO:0008006" key="4">
    <source>
        <dbReference type="Google" id="ProtNLM"/>
    </source>
</evidence>
<dbReference type="InterPro" id="IPR053367">
    <property type="entry name" value="G-alpha_activating_GEF"/>
</dbReference>
<keyword evidence="3" id="KW-1185">Reference proteome</keyword>
<proteinExistence type="predicted"/>
<evidence type="ECO:0000313" key="3">
    <source>
        <dbReference type="Proteomes" id="UP001152747"/>
    </source>
</evidence>
<feature type="region of interest" description="Disordered" evidence="1">
    <location>
        <begin position="493"/>
        <end position="534"/>
    </location>
</feature>
<feature type="compositionally biased region" description="Acidic residues" evidence="1">
    <location>
        <begin position="587"/>
        <end position="606"/>
    </location>
</feature>